<organism evidence="2 3">
    <name type="scientific">Clostridium cibarium</name>
    <dbReference type="NCBI Taxonomy" id="2762247"/>
    <lineage>
        <taxon>Bacteria</taxon>
        <taxon>Bacillati</taxon>
        <taxon>Bacillota</taxon>
        <taxon>Clostridia</taxon>
        <taxon>Eubacteriales</taxon>
        <taxon>Clostridiaceae</taxon>
        <taxon>Clostridium</taxon>
    </lineage>
</organism>
<dbReference type="InterPro" id="IPR002933">
    <property type="entry name" value="Peptidase_M20"/>
</dbReference>
<dbReference type="SUPFAM" id="SSF53187">
    <property type="entry name" value="Zn-dependent exopeptidases"/>
    <property type="match status" value="1"/>
</dbReference>
<keyword evidence="3" id="KW-1185">Reference proteome</keyword>
<dbReference type="SUPFAM" id="SSF55031">
    <property type="entry name" value="Bacterial exopeptidase dimerisation domain"/>
    <property type="match status" value="1"/>
</dbReference>
<dbReference type="NCBIfam" id="TIGR01891">
    <property type="entry name" value="amidohydrolases"/>
    <property type="match status" value="1"/>
</dbReference>
<evidence type="ECO:0000259" key="1">
    <source>
        <dbReference type="Pfam" id="PF07687"/>
    </source>
</evidence>
<dbReference type="Gene3D" id="3.30.70.360">
    <property type="match status" value="1"/>
</dbReference>
<sequence length="395" mass="43321">MINFLNEANNIKDELVTIRRDIHMHPELGFEEERTSKMIKKFLSNEKIPFISVAGTGVCAVIEGEKVGDNNKTIALRADMDALPIQDKKGVVYSSKVSGKMHACGHDAHTTILLGAAKILNKYKKKFSGNVKLLFEPAEETTGGAPIMIKEGVLDNPNVDCLVGLHVTEDLDCGKIRVKNGVVHAASNPFIVNIIGSGGHGASPHITVDPIVIASTIILNLQTLVSREISPLNPSVITVGSIHGGSAQNVIPEEVVMTGIIRTLTKEDREYMVKRFKELIDNVCKGFRAHAEIMIEESYPCLYNDEKVLDRVRKAAKDILGEDNLVEQKNPSMGVESFAYFANERPAAFYFLGTKNVVKKTDKPAHSSLFDIDEDALSLGVALQCDIAYKYLTTM</sequence>
<dbReference type="PIRSF" id="PIRSF005962">
    <property type="entry name" value="Pept_M20D_amidohydro"/>
    <property type="match status" value="1"/>
</dbReference>
<dbReference type="InterPro" id="IPR017439">
    <property type="entry name" value="Amidohydrolase"/>
</dbReference>
<gene>
    <name evidence="2" type="ORF">H9661_01185</name>
</gene>
<dbReference type="EMBL" id="JACSRA010000001">
    <property type="protein sequence ID" value="MBD7909955.1"/>
    <property type="molecule type" value="Genomic_DNA"/>
</dbReference>
<dbReference type="PANTHER" id="PTHR11014:SF63">
    <property type="entry name" value="METALLOPEPTIDASE, PUTATIVE (AFU_ORTHOLOGUE AFUA_6G09600)-RELATED"/>
    <property type="match status" value="1"/>
</dbReference>
<accession>A0ABR8PPA4</accession>
<dbReference type="InterPro" id="IPR036264">
    <property type="entry name" value="Bact_exopeptidase_dim_dom"/>
</dbReference>
<reference evidence="2 3" key="1">
    <citation type="submission" date="2020-08" db="EMBL/GenBank/DDBJ databases">
        <title>A Genomic Blueprint of the Chicken Gut Microbiome.</title>
        <authorList>
            <person name="Gilroy R."/>
            <person name="Ravi A."/>
            <person name="Getino M."/>
            <person name="Pursley I."/>
            <person name="Horton D.L."/>
            <person name="Alikhan N.-F."/>
            <person name="Baker D."/>
            <person name="Gharbi K."/>
            <person name="Hall N."/>
            <person name="Watson M."/>
            <person name="Adriaenssens E.M."/>
            <person name="Foster-Nyarko E."/>
            <person name="Jarju S."/>
            <person name="Secka A."/>
            <person name="Antonio M."/>
            <person name="Oren A."/>
            <person name="Chaudhuri R."/>
            <person name="La Ragione R.M."/>
            <person name="Hildebrand F."/>
            <person name="Pallen M.J."/>
        </authorList>
    </citation>
    <scope>NUCLEOTIDE SEQUENCE [LARGE SCALE GENOMIC DNA]</scope>
    <source>
        <strain evidence="2 3">Sa3CVN1</strain>
    </source>
</reference>
<evidence type="ECO:0000313" key="3">
    <source>
        <dbReference type="Proteomes" id="UP000627781"/>
    </source>
</evidence>
<evidence type="ECO:0000313" key="2">
    <source>
        <dbReference type="EMBL" id="MBD7909955.1"/>
    </source>
</evidence>
<comment type="caution">
    <text evidence="2">The sequence shown here is derived from an EMBL/GenBank/DDBJ whole genome shotgun (WGS) entry which is preliminary data.</text>
</comment>
<dbReference type="InterPro" id="IPR011650">
    <property type="entry name" value="Peptidase_M20_dimer"/>
</dbReference>
<name>A0ABR8PPA4_9CLOT</name>
<feature type="domain" description="Peptidase M20 dimerisation" evidence="1">
    <location>
        <begin position="191"/>
        <end position="285"/>
    </location>
</feature>
<dbReference type="Proteomes" id="UP000627781">
    <property type="component" value="Unassembled WGS sequence"/>
</dbReference>
<proteinExistence type="predicted"/>
<dbReference type="PANTHER" id="PTHR11014">
    <property type="entry name" value="PEPTIDASE M20 FAMILY MEMBER"/>
    <property type="match status" value="1"/>
</dbReference>
<dbReference type="RefSeq" id="WP_143316314.1">
    <property type="nucleotide sequence ID" value="NZ_JACSRA010000001.1"/>
</dbReference>
<dbReference type="Pfam" id="PF01546">
    <property type="entry name" value="Peptidase_M20"/>
    <property type="match status" value="1"/>
</dbReference>
<dbReference type="Pfam" id="PF07687">
    <property type="entry name" value="M20_dimer"/>
    <property type="match status" value="1"/>
</dbReference>
<dbReference type="CDD" id="cd03886">
    <property type="entry name" value="M20_Acy1"/>
    <property type="match status" value="1"/>
</dbReference>
<dbReference type="Gene3D" id="3.40.630.10">
    <property type="entry name" value="Zn peptidases"/>
    <property type="match status" value="1"/>
</dbReference>
<protein>
    <submittedName>
        <fullName evidence="2">Amidohydrolase</fullName>
    </submittedName>
</protein>